<accession>A0A096ANU3</accession>
<organism evidence="1 2">
    <name type="scientific">Prevotella disiens DNF00882</name>
    <dbReference type="NCBI Taxonomy" id="1401075"/>
    <lineage>
        <taxon>Bacteria</taxon>
        <taxon>Pseudomonadati</taxon>
        <taxon>Bacteroidota</taxon>
        <taxon>Bacteroidia</taxon>
        <taxon>Bacteroidales</taxon>
        <taxon>Prevotellaceae</taxon>
        <taxon>Prevotella</taxon>
    </lineage>
</organism>
<dbReference type="RefSeq" id="WP_231556666.1">
    <property type="nucleotide sequence ID" value="NZ_JRNR01000094.1"/>
</dbReference>
<name>A0A096ANU3_9BACT</name>
<evidence type="ECO:0000313" key="2">
    <source>
        <dbReference type="Proteomes" id="UP000029538"/>
    </source>
</evidence>
<dbReference type="AlphaFoldDB" id="A0A096ANU3"/>
<sequence length="83" mass="9381">MSRLSDLYKAMETLRKEGLSLDEDLERQVTDLEENIIKKEILPTVTEKIAPALKQVQRELVLVVDQKPDMPISVALSQKNSGC</sequence>
<dbReference type="EMBL" id="JRNR01000094">
    <property type="protein sequence ID" value="KGF48460.1"/>
    <property type="molecule type" value="Genomic_DNA"/>
</dbReference>
<evidence type="ECO:0000313" key="1">
    <source>
        <dbReference type="EMBL" id="KGF48460.1"/>
    </source>
</evidence>
<proteinExistence type="predicted"/>
<dbReference type="Proteomes" id="UP000029538">
    <property type="component" value="Unassembled WGS sequence"/>
</dbReference>
<protein>
    <submittedName>
        <fullName evidence="1">Uncharacterized protein</fullName>
    </submittedName>
</protein>
<gene>
    <name evidence="1" type="ORF">HMPREF0654_09095</name>
</gene>
<reference evidence="1 2" key="1">
    <citation type="submission" date="2014-07" db="EMBL/GenBank/DDBJ databases">
        <authorList>
            <person name="McCorrison J."/>
            <person name="Sanka R."/>
            <person name="Torralba M."/>
            <person name="Gillis M."/>
            <person name="Haft D.H."/>
            <person name="Methe B."/>
            <person name="Sutton G."/>
            <person name="Nelson K.E."/>
        </authorList>
    </citation>
    <scope>NUCLEOTIDE SEQUENCE [LARGE SCALE GENOMIC DNA]</scope>
    <source>
        <strain evidence="1 2">DNF00882</strain>
    </source>
</reference>
<comment type="caution">
    <text evidence="1">The sequence shown here is derived from an EMBL/GenBank/DDBJ whole genome shotgun (WGS) entry which is preliminary data.</text>
</comment>